<evidence type="ECO:0000256" key="2">
    <source>
        <dbReference type="SAM" id="Phobius"/>
    </source>
</evidence>
<keyword evidence="2" id="KW-1133">Transmembrane helix</keyword>
<feature type="region of interest" description="Disordered" evidence="1">
    <location>
        <begin position="54"/>
        <end position="122"/>
    </location>
</feature>
<dbReference type="EMBL" id="LN868511">
    <property type="protein sequence ID" value="CRX79196.1"/>
    <property type="molecule type" value="Genomic_DNA"/>
</dbReference>
<reference evidence="3" key="1">
    <citation type="submission" date="2015-06" db="EMBL/GenBank/DDBJ databases">
        <title>Genetic Architecture Underlying Mating-Type Determination in the Yeast Leucosporidium scottii and the Evolution of Mating Systems in Basidiomycetes.</title>
        <authorList>
            <person name="Maia T.M."/>
            <person name="Lopes S."/>
            <person name="Almeida J.M.G.C.F."/>
            <person name="Rosa L.H."/>
            <person name="Sampaio J.P."/>
            <person name="Goncalves P."/>
            <person name="Coelho M.A."/>
        </authorList>
    </citation>
    <scope>NUCLEOTIDE SEQUENCE</scope>
</reference>
<name>A0A0H5FT92_9BASI</name>
<dbReference type="AlphaFoldDB" id="A0A0H5FT92"/>
<keyword evidence="2" id="KW-0812">Transmembrane</keyword>
<protein>
    <submittedName>
        <fullName evidence="3">Uncharacterized protein</fullName>
    </submittedName>
</protein>
<sequence>MLIYVAAAIAAGVFLSLLLARYFFIKRHYPPTFRAYFIPLKGIHIPFLHLHIDGPPPRPNNRRDGPPSYGVSIMQRRRRDRTTRGEGIGEGGRRRGERDGDDGFDGEGEHVGGEGASGGVGQDELPMYVLETGLPGYHTVDGEAGTRDGNQLPPPPAALPSSTTTTTTSPALPSYPPPTAISSLPSHNQEEGDITLPSVQAYELATRRARDALSPRYGKTHFDASFHFGNG</sequence>
<evidence type="ECO:0000256" key="1">
    <source>
        <dbReference type="SAM" id="MobiDB-lite"/>
    </source>
</evidence>
<accession>A0A0H5FT92</accession>
<feature type="compositionally biased region" description="Low complexity" evidence="1">
    <location>
        <begin position="159"/>
        <end position="172"/>
    </location>
</feature>
<evidence type="ECO:0000313" key="3">
    <source>
        <dbReference type="EMBL" id="CRX79196.1"/>
    </source>
</evidence>
<proteinExistence type="predicted"/>
<keyword evidence="2" id="KW-0472">Membrane</keyword>
<feature type="region of interest" description="Disordered" evidence="1">
    <location>
        <begin position="141"/>
        <end position="192"/>
    </location>
</feature>
<feature type="transmembrane region" description="Helical" evidence="2">
    <location>
        <begin position="6"/>
        <end position="24"/>
    </location>
</feature>
<organism evidence="3">
    <name type="scientific">Leucosporidium scottii</name>
    <dbReference type="NCBI Taxonomy" id="5278"/>
    <lineage>
        <taxon>Eukaryota</taxon>
        <taxon>Fungi</taxon>
        <taxon>Dikarya</taxon>
        <taxon>Basidiomycota</taxon>
        <taxon>Pucciniomycotina</taxon>
        <taxon>Microbotryomycetes</taxon>
        <taxon>Leucosporidiales</taxon>
        <taxon>Leucosporidium</taxon>
    </lineage>
</organism>